<evidence type="ECO:0000259" key="1">
    <source>
        <dbReference type="Pfam" id="PF11706"/>
    </source>
</evidence>
<dbReference type="Pfam" id="PF07336">
    <property type="entry name" value="ABATE"/>
    <property type="match status" value="1"/>
</dbReference>
<dbReference type="EMBL" id="LASW01000061">
    <property type="protein sequence ID" value="KKB98661.1"/>
    <property type="molecule type" value="Genomic_DNA"/>
</dbReference>
<gene>
    <name evidence="3" type="ORF">BST15_18890</name>
    <name evidence="2" type="ORF">WR43_13320</name>
</gene>
<evidence type="ECO:0000313" key="4">
    <source>
        <dbReference type="Proteomes" id="UP000034416"/>
    </source>
</evidence>
<dbReference type="InterPro" id="IPR023286">
    <property type="entry name" value="ABATE_dom_sf"/>
</dbReference>
<organism evidence="2 4">
    <name type="scientific">Mycolicibacter arupensis</name>
    <dbReference type="NCBI Taxonomy" id="342002"/>
    <lineage>
        <taxon>Bacteria</taxon>
        <taxon>Bacillati</taxon>
        <taxon>Actinomycetota</taxon>
        <taxon>Actinomycetes</taxon>
        <taxon>Mycobacteriales</taxon>
        <taxon>Mycobacteriaceae</taxon>
        <taxon>Mycolicibacter</taxon>
    </lineage>
</organism>
<dbReference type="InterPro" id="IPR021005">
    <property type="entry name" value="Znf_CGNR"/>
</dbReference>
<dbReference type="PANTHER" id="PTHR35525:SF3">
    <property type="entry name" value="BLL6575 PROTEIN"/>
    <property type="match status" value="1"/>
</dbReference>
<comment type="caution">
    <text evidence="2">The sequence shown here is derived from an EMBL/GenBank/DDBJ whole genome shotgun (WGS) entry which is preliminary data.</text>
</comment>
<name>A0A0F5MVC7_9MYCO</name>
<evidence type="ECO:0000313" key="5">
    <source>
        <dbReference type="Proteomes" id="UP000192327"/>
    </source>
</evidence>
<dbReference type="AlphaFoldDB" id="A0A0F5MVC7"/>
<dbReference type="PATRIC" id="fig|342002.3.peg.3558"/>
<dbReference type="Proteomes" id="UP000192327">
    <property type="component" value="Unassembled WGS sequence"/>
</dbReference>
<dbReference type="Pfam" id="PF11706">
    <property type="entry name" value="zf-CGNR"/>
    <property type="match status" value="1"/>
</dbReference>
<feature type="domain" description="Zinc finger CGNR" evidence="1">
    <location>
        <begin position="154"/>
        <end position="196"/>
    </location>
</feature>
<dbReference type="Proteomes" id="UP000034416">
    <property type="component" value="Unassembled WGS sequence"/>
</dbReference>
<dbReference type="EMBL" id="MVHH01000061">
    <property type="protein sequence ID" value="OQZ92526.1"/>
    <property type="molecule type" value="Genomic_DNA"/>
</dbReference>
<dbReference type="OrthoDB" id="123307at2"/>
<sequence length="203" mass="22415">MNSVNRTSTALRELRYDAGSLVLNLAATVGRRGAGKTHRVERLADIEALVRWCAGVGIDIAADVDWDSLLTELRDLREASWEVLTAYLHHKPVGLSTVQRIEAWARADVPLPRLVSGRHGPQAHMAALDQAAVCASVTRDLLALLSDSERRNHLRECASDDCRMIYLLAPGARQRRWCSMSRCGNRAKAAAHRARRSETTASP</sequence>
<accession>A0A0F5MVC7</accession>
<protein>
    <recommendedName>
        <fullName evidence="1">Zinc finger CGNR domain-containing protein</fullName>
    </recommendedName>
</protein>
<reference evidence="3 5" key="3">
    <citation type="submission" date="2016-12" db="EMBL/GenBank/DDBJ databases">
        <title>The new phylogeny of genus Mycobacterium.</title>
        <authorList>
            <person name="Tortoli E."/>
            <person name="Trovato A."/>
            <person name="Cirillo D.M."/>
        </authorList>
    </citation>
    <scope>NUCLEOTIDE SEQUENCE [LARGE SCALE GENOMIC DNA]</scope>
    <source>
        <strain evidence="3 5">DSM 44942</strain>
    </source>
</reference>
<dbReference type="RefSeq" id="WP_046190081.1">
    <property type="nucleotide sequence ID" value="NZ_JACKUJ010000025.1"/>
</dbReference>
<dbReference type="PANTHER" id="PTHR35525">
    <property type="entry name" value="BLL6575 PROTEIN"/>
    <property type="match status" value="1"/>
</dbReference>
<reference evidence="4" key="1">
    <citation type="submission" date="2015-04" db="EMBL/GenBank/DDBJ databases">
        <title>Genome sequence of Mycobacterium arupense GUC1.</title>
        <authorList>
            <person name="Greninger A.L."/>
            <person name="Cunningham G."/>
            <person name="Chiu C.Y."/>
            <person name="Miller S."/>
        </authorList>
    </citation>
    <scope>NUCLEOTIDE SEQUENCE [LARGE SCALE GENOMIC DNA]</scope>
    <source>
        <strain evidence="4">GUC1</strain>
    </source>
</reference>
<dbReference type="SUPFAM" id="SSF160904">
    <property type="entry name" value="Jann2411-like"/>
    <property type="match status" value="1"/>
</dbReference>
<keyword evidence="5" id="KW-1185">Reference proteome</keyword>
<dbReference type="InterPro" id="IPR010852">
    <property type="entry name" value="ABATE"/>
</dbReference>
<evidence type="ECO:0000313" key="2">
    <source>
        <dbReference type="EMBL" id="KKB98661.1"/>
    </source>
</evidence>
<dbReference type="STRING" id="342002.BST15_18890"/>
<proteinExistence type="predicted"/>
<evidence type="ECO:0000313" key="3">
    <source>
        <dbReference type="EMBL" id="OQZ92526.1"/>
    </source>
</evidence>
<dbReference type="Gene3D" id="1.10.3300.10">
    <property type="entry name" value="Jann2411-like domain"/>
    <property type="match status" value="1"/>
</dbReference>
<reference evidence="2" key="2">
    <citation type="submission" date="2015-04" db="EMBL/GenBank/DDBJ databases">
        <title>Genome sequence of Mycobacterium arupense strain GUC1.</title>
        <authorList>
            <person name="Greninger A.L."/>
            <person name="Cunningham G."/>
            <person name="Chiu C.Y."/>
            <person name="Miller S."/>
        </authorList>
    </citation>
    <scope>NUCLEOTIDE SEQUENCE</scope>
    <source>
        <strain evidence="2">GUC1</strain>
    </source>
</reference>